<dbReference type="Proteomes" id="UP000509510">
    <property type="component" value="Chromosome II"/>
</dbReference>
<keyword evidence="1" id="KW-0238">DNA-binding</keyword>
<dbReference type="Pfam" id="PF03221">
    <property type="entry name" value="HTH_Tnp_Tc5"/>
    <property type="match status" value="1"/>
</dbReference>
<dbReference type="EMBL" id="CP055899">
    <property type="protein sequence ID" value="QKX56618.1"/>
    <property type="molecule type" value="Genomic_DNA"/>
</dbReference>
<evidence type="ECO:0000259" key="4">
    <source>
        <dbReference type="PROSITE" id="PS51253"/>
    </source>
</evidence>
<accession>A0A7H8QS73</accession>
<feature type="region of interest" description="Disordered" evidence="3">
    <location>
        <begin position="424"/>
        <end position="477"/>
    </location>
</feature>
<dbReference type="SMART" id="SM00674">
    <property type="entry name" value="CENPB"/>
    <property type="match status" value="1"/>
</dbReference>
<feature type="compositionally biased region" description="Low complexity" evidence="3">
    <location>
        <begin position="387"/>
        <end position="403"/>
    </location>
</feature>
<organism evidence="5 6">
    <name type="scientific">Talaromyces rugulosus</name>
    <name type="common">Penicillium rugulosum</name>
    <dbReference type="NCBI Taxonomy" id="121627"/>
    <lineage>
        <taxon>Eukaryota</taxon>
        <taxon>Fungi</taxon>
        <taxon>Dikarya</taxon>
        <taxon>Ascomycota</taxon>
        <taxon>Pezizomycotina</taxon>
        <taxon>Eurotiomycetes</taxon>
        <taxon>Eurotiomycetidae</taxon>
        <taxon>Eurotiales</taxon>
        <taxon>Trichocomaceae</taxon>
        <taxon>Talaromyces</taxon>
        <taxon>Talaromyces sect. Islandici</taxon>
    </lineage>
</organism>
<dbReference type="GeneID" id="55991226"/>
<dbReference type="GO" id="GO:0005634">
    <property type="term" value="C:nucleus"/>
    <property type="evidence" value="ECO:0007669"/>
    <property type="project" value="TreeGrafter"/>
</dbReference>
<feature type="region of interest" description="Disordered" evidence="3">
    <location>
        <begin position="519"/>
        <end position="573"/>
    </location>
</feature>
<sequence>MLRPLAARPSDSPSPSQSPSASASPTVQRPIALDNERRRPSHLDDTAVRLRTIESSISLSHCVWLAAGSQEPDIRTTSTSTLTSTTFFNDNNNMMDTDAPPSHESDYAGSPWVDMGAFDSAATPHHSPPLPDFHGFSYGSPPIMPMEPAYSSMSVPPPYSTLQLTMPSHPWPSMLTTQSSFPETTMSPAPPPPPPTLSIPQPVPIRPSQSTPTAPTPPSASSAPSAPTPRRTLTDEDRRRMCQYHEENKSAKQTDIGALFGVERSTVSKVLRQKEKYLSMEDGSRSPIKKSKGKVPDIEKALVNWARNFQRHGHSLTDAMIKEKAHFFATTCGSTDGKQKVLTTSWLEKFKRKNNLTVSKSRKGSVDTVVSDEEINVKPPTHHSTGVSPISPVALAPSPLSPIQSQDIVKKESIEGAPDLVRDYKHSHSQSTTSLDTAPSLSASVASPTSPLLSESPYTPSARSRLPSISSATSRRRSQTFPLALDADAPGANGTSSDQMPSKNGIHASQSVAVFDSPLEEDPRERFSSAGDDNVVVRHNRSTPDIKTTMQPPPLPKSSTVSPISGPSSPTQDEARRALELVMNFIQSQPSGLGLQAQDYITMGKLMEKLELAQSQASSISGRLQRIDEHADSPRVSKKRSIHSLT</sequence>
<dbReference type="Pfam" id="PF04218">
    <property type="entry name" value="CENP-B_N"/>
    <property type="match status" value="1"/>
</dbReference>
<feature type="compositionally biased region" description="Low complexity" evidence="3">
    <location>
        <begin position="1"/>
        <end position="25"/>
    </location>
</feature>
<reference evidence="6" key="1">
    <citation type="submission" date="2020-06" db="EMBL/GenBank/DDBJ databases">
        <title>A chromosome-scale genome assembly of Talaromyces rugulosus W13939.</title>
        <authorList>
            <person name="Wang B."/>
            <person name="Guo L."/>
            <person name="Ye K."/>
            <person name="Wang L."/>
        </authorList>
    </citation>
    <scope>NUCLEOTIDE SEQUENCE [LARGE SCALE GENOMIC DNA]</scope>
    <source>
        <strain evidence="6">W13939</strain>
    </source>
</reference>
<evidence type="ECO:0000256" key="1">
    <source>
        <dbReference type="ARBA" id="ARBA00023125"/>
    </source>
</evidence>
<feature type="compositionally biased region" description="Low complexity" evidence="3">
    <location>
        <begin position="207"/>
        <end position="229"/>
    </location>
</feature>
<dbReference type="KEGG" id="trg:TRUGW13939_03723"/>
<name>A0A7H8QS73_TALRU</name>
<keyword evidence="6" id="KW-1185">Reference proteome</keyword>
<dbReference type="Gene3D" id="1.10.10.60">
    <property type="entry name" value="Homeodomain-like"/>
    <property type="match status" value="2"/>
</dbReference>
<keyword evidence="2" id="KW-0539">Nucleus</keyword>
<feature type="compositionally biased region" description="Polar residues" evidence="3">
    <location>
        <begin position="429"/>
        <end position="473"/>
    </location>
</feature>
<dbReference type="PROSITE" id="PS51253">
    <property type="entry name" value="HTH_CENPB"/>
    <property type="match status" value="1"/>
</dbReference>
<dbReference type="AlphaFoldDB" id="A0A7H8QS73"/>
<dbReference type="PANTHER" id="PTHR19303">
    <property type="entry name" value="TRANSPOSON"/>
    <property type="match status" value="1"/>
</dbReference>
<dbReference type="InterPro" id="IPR006600">
    <property type="entry name" value="HTH_CenpB_DNA-bd_dom"/>
</dbReference>
<dbReference type="RefSeq" id="XP_035342796.1">
    <property type="nucleotide sequence ID" value="XM_035486903.1"/>
</dbReference>
<feature type="region of interest" description="Disordered" evidence="3">
    <location>
        <begin position="485"/>
        <end position="504"/>
    </location>
</feature>
<dbReference type="OrthoDB" id="9909311at2759"/>
<dbReference type="InterPro" id="IPR009057">
    <property type="entry name" value="Homeodomain-like_sf"/>
</dbReference>
<proteinExistence type="predicted"/>
<feature type="region of interest" description="Disordered" evidence="3">
    <location>
        <begin position="170"/>
        <end position="236"/>
    </location>
</feature>
<dbReference type="PANTHER" id="PTHR19303:SF70">
    <property type="entry name" value="HTH CENPB-TYPE DOMAIN-CONTAINING PROTEIN"/>
    <property type="match status" value="1"/>
</dbReference>
<protein>
    <recommendedName>
        <fullName evidence="4">HTH CENPB-type domain-containing protein</fullName>
    </recommendedName>
</protein>
<feature type="compositionally biased region" description="Polar residues" evidence="3">
    <location>
        <begin position="493"/>
        <end position="504"/>
    </location>
</feature>
<feature type="compositionally biased region" description="Polar residues" evidence="3">
    <location>
        <begin position="174"/>
        <end position="187"/>
    </location>
</feature>
<feature type="compositionally biased region" description="Pro residues" evidence="3">
    <location>
        <begin position="188"/>
        <end position="205"/>
    </location>
</feature>
<evidence type="ECO:0000256" key="2">
    <source>
        <dbReference type="ARBA" id="ARBA00023242"/>
    </source>
</evidence>
<feature type="compositionally biased region" description="Basic residues" evidence="3">
    <location>
        <begin position="636"/>
        <end position="646"/>
    </location>
</feature>
<evidence type="ECO:0000313" key="5">
    <source>
        <dbReference type="EMBL" id="QKX56618.1"/>
    </source>
</evidence>
<gene>
    <name evidence="5" type="ORF">TRUGW13939_03723</name>
</gene>
<dbReference type="GO" id="GO:0003677">
    <property type="term" value="F:DNA binding"/>
    <property type="evidence" value="ECO:0007669"/>
    <property type="project" value="UniProtKB-KW"/>
</dbReference>
<dbReference type="InterPro" id="IPR050863">
    <property type="entry name" value="CenT-Element_Derived"/>
</dbReference>
<feature type="compositionally biased region" description="Basic and acidic residues" evidence="3">
    <location>
        <begin position="625"/>
        <end position="635"/>
    </location>
</feature>
<evidence type="ECO:0000313" key="6">
    <source>
        <dbReference type="Proteomes" id="UP000509510"/>
    </source>
</evidence>
<dbReference type="InterPro" id="IPR007889">
    <property type="entry name" value="HTH_Psq"/>
</dbReference>
<feature type="region of interest" description="Disordered" evidence="3">
    <location>
        <begin position="623"/>
        <end position="646"/>
    </location>
</feature>
<feature type="domain" description="HTH CENPB-type" evidence="4">
    <location>
        <begin position="286"/>
        <end position="360"/>
    </location>
</feature>
<feature type="compositionally biased region" description="Basic and acidic residues" evidence="3">
    <location>
        <begin position="34"/>
        <end position="43"/>
    </location>
</feature>
<feature type="region of interest" description="Disordered" evidence="3">
    <location>
        <begin position="1"/>
        <end position="43"/>
    </location>
</feature>
<feature type="compositionally biased region" description="Low complexity" evidence="3">
    <location>
        <begin position="558"/>
        <end position="570"/>
    </location>
</feature>
<dbReference type="SUPFAM" id="SSF46689">
    <property type="entry name" value="Homeodomain-like"/>
    <property type="match status" value="2"/>
</dbReference>
<feature type="region of interest" description="Disordered" evidence="3">
    <location>
        <begin position="372"/>
        <end position="405"/>
    </location>
</feature>
<evidence type="ECO:0000256" key="3">
    <source>
        <dbReference type="SAM" id="MobiDB-lite"/>
    </source>
</evidence>